<protein>
    <submittedName>
        <fullName evidence="1">Uncharacterized protein</fullName>
    </submittedName>
</protein>
<dbReference type="Proteomes" id="UP001324427">
    <property type="component" value="Unassembled WGS sequence"/>
</dbReference>
<sequence length="52" mass="5598">MRVFSDKRVLTALPQANTTTMQGGTGSQFATITDSTLKELVLADAKQKLARS</sequence>
<proteinExistence type="predicted"/>
<reference evidence="1 2" key="1">
    <citation type="submission" date="2021-11" db="EMBL/GenBank/DDBJ databases">
        <title>Black yeast isolated from Biological Soil Crust.</title>
        <authorList>
            <person name="Kurbessoian T."/>
        </authorList>
    </citation>
    <scope>NUCLEOTIDE SEQUENCE [LARGE SCALE GENOMIC DNA]</scope>
    <source>
        <strain evidence="1 2">CCFEE 5522</strain>
    </source>
</reference>
<keyword evidence="2" id="KW-1185">Reference proteome</keyword>
<accession>A0AAV9JHD4</accession>
<organism evidence="1 2">
    <name type="scientific">Oleoguttula mirabilis</name>
    <dbReference type="NCBI Taxonomy" id="1507867"/>
    <lineage>
        <taxon>Eukaryota</taxon>
        <taxon>Fungi</taxon>
        <taxon>Dikarya</taxon>
        <taxon>Ascomycota</taxon>
        <taxon>Pezizomycotina</taxon>
        <taxon>Dothideomycetes</taxon>
        <taxon>Dothideomycetidae</taxon>
        <taxon>Mycosphaerellales</taxon>
        <taxon>Teratosphaeriaceae</taxon>
        <taxon>Oleoguttula</taxon>
    </lineage>
</organism>
<gene>
    <name evidence="1" type="ORF">LTR36_004196</name>
</gene>
<dbReference type="EMBL" id="JAVFHQ010000024">
    <property type="protein sequence ID" value="KAK4544624.1"/>
    <property type="molecule type" value="Genomic_DNA"/>
</dbReference>
<evidence type="ECO:0000313" key="1">
    <source>
        <dbReference type="EMBL" id="KAK4544624.1"/>
    </source>
</evidence>
<comment type="caution">
    <text evidence="1">The sequence shown here is derived from an EMBL/GenBank/DDBJ whole genome shotgun (WGS) entry which is preliminary data.</text>
</comment>
<evidence type="ECO:0000313" key="2">
    <source>
        <dbReference type="Proteomes" id="UP001324427"/>
    </source>
</evidence>
<dbReference type="AlphaFoldDB" id="A0AAV9JHD4"/>
<name>A0AAV9JHD4_9PEZI</name>